<feature type="disulfide bond" evidence="13">
    <location>
        <begin position="1054"/>
        <end position="1063"/>
    </location>
</feature>
<feature type="disulfide bond" evidence="13">
    <location>
        <begin position="1005"/>
        <end position="1014"/>
    </location>
</feature>
<feature type="domain" description="EGF-like" evidence="14">
    <location>
        <begin position="871"/>
        <end position="909"/>
    </location>
</feature>
<evidence type="ECO:0000256" key="6">
    <source>
        <dbReference type="ARBA" id="ARBA00022869"/>
    </source>
</evidence>
<keyword evidence="8" id="KW-0175">Coiled coil</keyword>
<keyword evidence="20" id="KW-1185">Reference proteome</keyword>
<evidence type="ECO:0000256" key="3">
    <source>
        <dbReference type="ARBA" id="ARBA00022530"/>
    </source>
</evidence>
<keyword evidence="5" id="KW-0677">Repeat</keyword>
<dbReference type="HOGENOM" id="CLU_001560_2_0_1"/>
<feature type="domain" description="Laminin EGF-like" evidence="15">
    <location>
        <begin position="1081"/>
        <end position="1127"/>
    </location>
</feature>
<dbReference type="Gene3D" id="2.10.25.10">
    <property type="entry name" value="Laminin"/>
    <property type="match status" value="11"/>
</dbReference>
<feature type="domain" description="Laminin EGF-like" evidence="15">
    <location>
        <begin position="878"/>
        <end position="928"/>
    </location>
</feature>
<dbReference type="GO" id="GO:0034446">
    <property type="term" value="P:substrate adhesion-dependent cell spreading"/>
    <property type="evidence" value="ECO:0000318"/>
    <property type="project" value="GO_Central"/>
</dbReference>
<dbReference type="PROSITE" id="PS01248">
    <property type="entry name" value="EGF_LAM_1"/>
    <property type="match status" value="4"/>
</dbReference>
<dbReference type="PROSITE" id="PS51117">
    <property type="entry name" value="LAMININ_NTER"/>
    <property type="match status" value="1"/>
</dbReference>
<feature type="domain" description="Laminin EGF-like" evidence="15">
    <location>
        <begin position="1033"/>
        <end position="1080"/>
    </location>
</feature>
<evidence type="ECO:0000256" key="1">
    <source>
        <dbReference type="ARBA" id="ARBA00004302"/>
    </source>
</evidence>
<feature type="domain" description="Laminin EGF-like" evidence="15">
    <location>
        <begin position="433"/>
        <end position="483"/>
    </location>
</feature>
<feature type="disulfide bond" evidence="13">
    <location>
        <begin position="738"/>
        <end position="750"/>
    </location>
</feature>
<feature type="disulfide bond" evidence="13">
    <location>
        <begin position="467"/>
        <end position="481"/>
    </location>
</feature>
<evidence type="ECO:0000256" key="9">
    <source>
        <dbReference type="ARBA" id="ARBA00023157"/>
    </source>
</evidence>
<dbReference type="eggNOG" id="KOG0994">
    <property type="taxonomic scope" value="Eukaryota"/>
</dbReference>
<dbReference type="InterPro" id="IPR000742">
    <property type="entry name" value="EGF"/>
</dbReference>
<feature type="domain" description="Laminin EGF-like" evidence="15">
    <location>
        <begin position="247"/>
        <end position="309"/>
    </location>
</feature>
<dbReference type="GO" id="GO:0043256">
    <property type="term" value="C:laminin complex"/>
    <property type="evidence" value="ECO:0000318"/>
    <property type="project" value="GO_Central"/>
</dbReference>
<dbReference type="RefSeq" id="XP_009009407.1">
    <property type="nucleotide sequence ID" value="XM_009011159.1"/>
</dbReference>
<organism evidence="19 20">
    <name type="scientific">Helobdella robusta</name>
    <name type="common">Californian leech</name>
    <dbReference type="NCBI Taxonomy" id="6412"/>
    <lineage>
        <taxon>Eukaryota</taxon>
        <taxon>Metazoa</taxon>
        <taxon>Spiralia</taxon>
        <taxon>Lophotrochozoa</taxon>
        <taxon>Annelida</taxon>
        <taxon>Clitellata</taxon>
        <taxon>Hirudinea</taxon>
        <taxon>Rhynchobdellida</taxon>
        <taxon>Glossiphoniidae</taxon>
        <taxon>Helobdella</taxon>
    </lineage>
</organism>
<reference evidence="20" key="1">
    <citation type="submission" date="2012-12" db="EMBL/GenBank/DDBJ databases">
        <authorList>
            <person name="Hellsten U."/>
            <person name="Grimwood J."/>
            <person name="Chapman J.A."/>
            <person name="Shapiro H."/>
            <person name="Aerts A."/>
            <person name="Otillar R.P."/>
            <person name="Terry A.Y."/>
            <person name="Boore J.L."/>
            <person name="Simakov O."/>
            <person name="Marletaz F."/>
            <person name="Cho S.-J."/>
            <person name="Edsinger-Gonzales E."/>
            <person name="Havlak P."/>
            <person name="Kuo D.-H."/>
            <person name="Larsson T."/>
            <person name="Lv J."/>
            <person name="Arendt D."/>
            <person name="Savage R."/>
            <person name="Osoegawa K."/>
            <person name="de Jong P."/>
            <person name="Lindberg D.R."/>
            <person name="Seaver E.C."/>
            <person name="Weisblat D.A."/>
            <person name="Putnam N.H."/>
            <person name="Grigoriev I.V."/>
            <person name="Rokhsar D.S."/>
        </authorList>
    </citation>
    <scope>NUCLEOTIDE SEQUENCE</scope>
</reference>
<feature type="disulfide bond" evidence="13">
    <location>
        <begin position="851"/>
        <end position="860"/>
    </location>
</feature>
<dbReference type="PANTHER" id="PTHR10574:SF197">
    <property type="entry name" value="LAMININ SUBUNIT BETA-1 ISOFORM X1"/>
    <property type="match status" value="1"/>
</dbReference>
<keyword evidence="3" id="KW-0272">Extracellular matrix</keyword>
<feature type="disulfide bond" evidence="13">
    <location>
        <begin position="759"/>
        <end position="768"/>
    </location>
</feature>
<feature type="domain" description="Laminin N-terminal" evidence="17">
    <location>
        <begin position="2"/>
        <end position="246"/>
    </location>
</feature>
<dbReference type="KEGG" id="hro:HELRODRAFT_62664"/>
<feature type="disulfide bond" evidence="13">
    <location>
        <begin position="1081"/>
        <end position="1093"/>
    </location>
</feature>
<evidence type="ECO:0000259" key="14">
    <source>
        <dbReference type="PROSITE" id="PS50026"/>
    </source>
</evidence>
<dbReference type="CTD" id="20213381"/>
<keyword evidence="12" id="KW-0245">EGF-like domain</keyword>
<dbReference type="InParanoid" id="T1FX33"/>
<dbReference type="FunFam" id="2.10.25.10:FF:000188">
    <property type="entry name" value="Laminin subunit gamma 2"/>
    <property type="match status" value="1"/>
</dbReference>
<dbReference type="FunFam" id="2.10.25.10:FF:000135">
    <property type="entry name" value="Laminin subunit beta 4"/>
    <property type="match status" value="3"/>
</dbReference>
<dbReference type="InterPro" id="IPR050440">
    <property type="entry name" value="Laminin/Netrin_ECM"/>
</dbReference>
<feature type="domain" description="Laminin EGF-like" evidence="15">
    <location>
        <begin position="786"/>
        <end position="831"/>
    </location>
</feature>
<dbReference type="PROSITE" id="PS51116">
    <property type="entry name" value="LAMININ_IVB"/>
    <property type="match status" value="1"/>
</dbReference>
<keyword evidence="10" id="KW-0325">Glycoprotein</keyword>
<dbReference type="PANTHER" id="PTHR10574">
    <property type="entry name" value="NETRIN/LAMININ-RELATED"/>
    <property type="match status" value="1"/>
</dbReference>
<feature type="disulfide bond" evidence="13">
    <location>
        <begin position="953"/>
        <end position="962"/>
    </location>
</feature>
<dbReference type="FunFam" id="2.10.25.10:FF:000011">
    <property type="entry name" value="Cadherin EGF LAG seven-pass G-type receptor"/>
    <property type="match status" value="2"/>
</dbReference>
<dbReference type="Pfam" id="PF00053">
    <property type="entry name" value="EGF_laminin"/>
    <property type="match status" value="10"/>
</dbReference>
<feature type="disulfide bond" evidence="13">
    <location>
        <begin position="1083"/>
        <end position="1100"/>
    </location>
</feature>
<feature type="disulfide bond" evidence="12">
    <location>
        <begin position="880"/>
        <end position="897"/>
    </location>
</feature>
<feature type="disulfide bond" evidence="13">
    <location>
        <begin position="1102"/>
        <end position="1111"/>
    </location>
</feature>
<dbReference type="Gene3D" id="2.60.120.260">
    <property type="entry name" value="Galactose-binding domain-like"/>
    <property type="match status" value="1"/>
</dbReference>
<keyword evidence="9 12" id="KW-1015">Disulfide bond</keyword>
<feature type="disulfide bond" evidence="13">
    <location>
        <begin position="786"/>
        <end position="798"/>
    </location>
</feature>
<proteinExistence type="predicted"/>
<dbReference type="Proteomes" id="UP000015101">
    <property type="component" value="Unassembled WGS sequence"/>
</dbReference>
<evidence type="ECO:0000256" key="12">
    <source>
        <dbReference type="PROSITE-ProRule" id="PRU00076"/>
    </source>
</evidence>
<evidence type="ECO:0000256" key="4">
    <source>
        <dbReference type="ARBA" id="ARBA00022729"/>
    </source>
</evidence>
<evidence type="ECO:0000256" key="13">
    <source>
        <dbReference type="PROSITE-ProRule" id="PRU00460"/>
    </source>
</evidence>
<dbReference type="PROSITE" id="PS50026">
    <property type="entry name" value="EGF_3"/>
    <property type="match status" value="1"/>
</dbReference>
<dbReference type="GO" id="GO:0007411">
    <property type="term" value="P:axon guidance"/>
    <property type="evidence" value="ECO:0000318"/>
    <property type="project" value="GO_Central"/>
</dbReference>
<dbReference type="SUPFAM" id="SSF57196">
    <property type="entry name" value="EGF/Laminin"/>
    <property type="match status" value="13"/>
</dbReference>
<comment type="subcellular location">
    <subcellularLocation>
        <location evidence="1">Secreted</location>
        <location evidence="1">Extracellular space</location>
        <location evidence="1">Extracellular matrix</location>
        <location evidence="1">Basement membrane</location>
    </subcellularLocation>
</comment>
<feature type="domain" description="Laminin EGF-like" evidence="15">
    <location>
        <begin position="738"/>
        <end position="785"/>
    </location>
</feature>
<feature type="domain" description="Laminin EGF-like" evidence="15">
    <location>
        <begin position="929"/>
        <end position="980"/>
    </location>
</feature>
<feature type="domain" description="Laminin EGF-like" evidence="15">
    <location>
        <begin position="832"/>
        <end position="877"/>
    </location>
</feature>
<accession>T1FX33</accession>
<dbReference type="FunFam" id="2.10.25.10:FF:000130">
    <property type="entry name" value="Laminin subunit beta 1"/>
    <property type="match status" value="1"/>
</dbReference>
<feature type="disulfide bond" evidence="13">
    <location>
        <begin position="455"/>
        <end position="464"/>
    </location>
</feature>
<evidence type="ECO:0000313" key="19">
    <source>
        <dbReference type="EnsemblMetazoa" id="HelroP62664"/>
    </source>
</evidence>
<keyword evidence="11 13" id="KW-0424">Laminin EGF-like domain</keyword>
<evidence type="ECO:0000256" key="11">
    <source>
        <dbReference type="ARBA" id="ARBA00023292"/>
    </source>
</evidence>
<name>T1FX33_HELRO</name>
<dbReference type="EMBL" id="KB095811">
    <property type="protein sequence ID" value="ESO12687.1"/>
    <property type="molecule type" value="Genomic_DNA"/>
</dbReference>
<dbReference type="STRING" id="6412.T1FX33"/>
<dbReference type="InterPro" id="IPR013015">
    <property type="entry name" value="Laminin_IV_B"/>
</dbReference>
<dbReference type="CDD" id="cd00055">
    <property type="entry name" value="EGF_Lam"/>
    <property type="match status" value="12"/>
</dbReference>
<evidence type="ECO:0000313" key="20">
    <source>
        <dbReference type="Proteomes" id="UP000015101"/>
    </source>
</evidence>
<dbReference type="GO" id="GO:0009888">
    <property type="term" value="P:tissue development"/>
    <property type="evidence" value="ECO:0000318"/>
    <property type="project" value="GO_Central"/>
</dbReference>
<evidence type="ECO:0000259" key="17">
    <source>
        <dbReference type="PROSITE" id="PS51117"/>
    </source>
</evidence>
<dbReference type="Pfam" id="PF21199">
    <property type="entry name" value="LAMININ_IV_B"/>
    <property type="match status" value="1"/>
</dbReference>
<feature type="disulfide bond" evidence="13">
    <location>
        <begin position="788"/>
        <end position="805"/>
    </location>
</feature>
<dbReference type="FunFam" id="2.170.300.10:FF:000001">
    <property type="entry name" value="Laminin subunit beta-1"/>
    <property type="match status" value="1"/>
</dbReference>
<feature type="disulfide bond" evidence="13">
    <location>
        <begin position="1033"/>
        <end position="1045"/>
    </location>
</feature>
<feature type="disulfide bond" evidence="13">
    <location>
        <begin position="403"/>
        <end position="412"/>
    </location>
</feature>
<evidence type="ECO:0000256" key="10">
    <source>
        <dbReference type="ARBA" id="ARBA00023180"/>
    </source>
</evidence>
<keyword evidence="2" id="KW-0964">Secreted</keyword>
<dbReference type="PROSITE" id="PS00022">
    <property type="entry name" value="EGF_1"/>
    <property type="match status" value="1"/>
</dbReference>
<dbReference type="AlphaFoldDB" id="T1FX33"/>
<feature type="disulfide bond" evidence="13">
    <location>
        <begin position="740"/>
        <end position="757"/>
    </location>
</feature>
<dbReference type="GeneID" id="20213381"/>
<protein>
    <submittedName>
        <fullName evidence="18 19">Uncharacterized protein</fullName>
    </submittedName>
</protein>
<dbReference type="Pfam" id="PF24973">
    <property type="entry name" value="EGF_LMN_ATRN"/>
    <property type="match status" value="1"/>
</dbReference>
<dbReference type="InterPro" id="IPR002049">
    <property type="entry name" value="LE_dom"/>
</dbReference>
<dbReference type="GO" id="GO:0016477">
    <property type="term" value="P:cell migration"/>
    <property type="evidence" value="ECO:0000318"/>
    <property type="project" value="GO_Central"/>
</dbReference>
<dbReference type="FunFam" id="2.10.25.10:FF:000101">
    <property type="entry name" value="Laminin subunit beta 1"/>
    <property type="match status" value="1"/>
</dbReference>
<dbReference type="PROSITE" id="PS50027">
    <property type="entry name" value="EGF_LAM_2"/>
    <property type="match status" value="11"/>
</dbReference>
<sequence length="1151" mass="128965">CGESVCEPSYGNLLIGREKNLTASSTCGTKGQEKYCVVSHLDKDKPNNQKARTFKNCFICDSRQPYSVDNKKSHLIENVLQTKELDKNKWWQSKYGEHSVYVQFDLEAEFHFLYLHFQCKTLLPAAMLVERSNNFGRTWRVDRYFSEDCERDFPRVPTYSSDFRVPYCTNEFSESPNKLNREVLLTILPPDFKDPNPYREEILDILRMTNIRINFTRLHMLGDQYLSLDAKRNYYYTIYNMVVRGRCSCYGHSNKCIPLPWQKNITDAVYGQCECTHHTTGYNCERCEDFYQDLPWRPRSSDNLNECKRCECHNHSNKCHFDPAIFILSHNKSGGVCDDCQHNTMGQNCEICKANYYRNPRVSINHPDACIHCDCDPRGSEVLGGCESTGDAELGIEAGRCNCKKFVTGHRCDTCLPGYWNLDERNPHGCEPCACNAYGTVAGHQCEYQAGECRCKRFVTGRTCDSCLPGYWNFGRDEEGCTACNCDIGGAYDSQCNARTGQCRCRPNIIGQHCNHVARDHYYAFLDWLLYEAEEASERGVIIYKDRLSGGGYVTWTGVGYTKVMGGSSLTFVVDNIPHSMEYDFLLRHDSKQVLHPWEGLKMTIERSGRANERSGCANTTPQDYNKVFTIQPDTTHSFVRPGTCLEKGVRYTITFKFPAQRYALDGKESHIFIDSLVLLPGSTGHPLNQKPEVYEQFKRQRCMETYYSPVRQFRESDICRRLVFSSSVAIHDGAKSCDCDLHGSFSPSCEVAGGQCKCKPNVIGRRCDKCAPGFYGLTYTGCMACDCHSHGSMSPVCDQRTGQCPCNTNSFGLKCSSCQRGFWGFPNCRKCSCNGRADECDQVTGKCIGCRSNSGGPYCDGCADGYYGDLKTGCQRCPCEHGGSCRWDPRSNQVVCDCPTGYTGPRCDRCAENFYGDPTYPDGTCQMCKCNNNIDPAVPGSCDSHTGQCTKCLYNTEGGSCERCKAGYYGDALSQNCKACVCNVLGTHAHLRNDCDRVTGQCHCLSNVFGRSCDQCGENFWKLADGRGCEPCNCDPYGSLSQKCNDIDGQCQCRRDFGGRQCNQCAENFWGDPRSSCKECMCDVGGSVSQQCDRHTGACTCNPGVTGHLCDRCARGTTGSLPHCKPCGPCYDGWLKLIGDITSSSLNSLK</sequence>
<evidence type="ECO:0000256" key="7">
    <source>
        <dbReference type="ARBA" id="ARBA00022889"/>
    </source>
</evidence>
<evidence type="ECO:0000256" key="2">
    <source>
        <dbReference type="ARBA" id="ARBA00022525"/>
    </source>
</evidence>
<feature type="disulfide bond" evidence="12">
    <location>
        <begin position="899"/>
        <end position="908"/>
    </location>
</feature>
<dbReference type="FunFam" id="2.60.120.260:FF:000073">
    <property type="entry name" value="Laminin subunit beta 3"/>
    <property type="match status" value="1"/>
</dbReference>
<feature type="domain" description="Laminin EGF-like" evidence="15">
    <location>
        <begin position="373"/>
        <end position="432"/>
    </location>
</feature>
<feature type="domain" description="Laminin EGF-like" evidence="15">
    <location>
        <begin position="981"/>
        <end position="1032"/>
    </location>
</feature>
<dbReference type="Gene3D" id="2.170.300.10">
    <property type="entry name" value="Tie2 ligand-binding domain superfamily"/>
    <property type="match status" value="1"/>
</dbReference>
<dbReference type="PRINTS" id="PR00011">
    <property type="entry name" value="EGFLAMININ"/>
</dbReference>
<dbReference type="FunFam" id="2.10.25.10:FF:000145">
    <property type="entry name" value="Laminin subunit beta 1"/>
    <property type="match status" value="1"/>
</dbReference>
<dbReference type="InterPro" id="IPR056863">
    <property type="entry name" value="LMN_ATRN_NET-like_EGF"/>
</dbReference>
<evidence type="ECO:0000256" key="8">
    <source>
        <dbReference type="ARBA" id="ARBA00023054"/>
    </source>
</evidence>
<reference evidence="18 20" key="2">
    <citation type="journal article" date="2013" name="Nature">
        <title>Insights into bilaterian evolution from three spiralian genomes.</title>
        <authorList>
            <person name="Simakov O."/>
            <person name="Marletaz F."/>
            <person name="Cho S.J."/>
            <person name="Edsinger-Gonzales E."/>
            <person name="Havlak P."/>
            <person name="Hellsten U."/>
            <person name="Kuo D.H."/>
            <person name="Larsson T."/>
            <person name="Lv J."/>
            <person name="Arendt D."/>
            <person name="Savage R."/>
            <person name="Osoegawa K."/>
            <person name="de Jong P."/>
            <person name="Grimwood J."/>
            <person name="Chapman J.A."/>
            <person name="Shapiro H."/>
            <person name="Aerts A."/>
            <person name="Otillar R.P."/>
            <person name="Terry A.Y."/>
            <person name="Boore J.L."/>
            <person name="Grigoriev I.V."/>
            <person name="Lindberg D.R."/>
            <person name="Seaver E.C."/>
            <person name="Weisblat D.A."/>
            <person name="Putnam N.H."/>
            <person name="Rokhsar D.S."/>
        </authorList>
    </citation>
    <scope>NUCLEOTIDE SEQUENCE</scope>
</reference>
<keyword evidence="6" id="KW-0084">Basement membrane</keyword>
<keyword evidence="7" id="KW-0130">Cell adhesion</keyword>
<dbReference type="SMART" id="SM00136">
    <property type="entry name" value="LamNT"/>
    <property type="match status" value="1"/>
</dbReference>
<feature type="disulfide bond" evidence="13">
    <location>
        <begin position="807"/>
        <end position="816"/>
    </location>
</feature>
<feature type="disulfide bond" evidence="13">
    <location>
        <begin position="275"/>
        <end position="284"/>
    </location>
</feature>
<dbReference type="FunFam" id="2.10.25.10:FF:000280">
    <property type="entry name" value="Laminin subunit beta 4"/>
    <property type="match status" value="1"/>
</dbReference>
<gene>
    <name evidence="19" type="primary">20213381</name>
    <name evidence="18" type="ORF">HELRODRAFT_62664</name>
</gene>
<evidence type="ECO:0000256" key="5">
    <source>
        <dbReference type="ARBA" id="ARBA00022737"/>
    </source>
</evidence>
<feature type="domain" description="Laminin IV type B" evidence="16">
    <location>
        <begin position="523"/>
        <end position="732"/>
    </location>
</feature>
<dbReference type="EnsemblMetazoa" id="HelroT62664">
    <property type="protein sequence ID" value="HelroP62664"/>
    <property type="gene ID" value="HelroG62664"/>
</dbReference>
<dbReference type="OrthoDB" id="5985440at2759"/>
<dbReference type="EMBL" id="AMQM01000214">
    <property type="status" value="NOT_ANNOTATED_CDS"/>
    <property type="molecule type" value="Genomic_DNA"/>
</dbReference>
<feature type="disulfide bond" evidence="13">
    <location>
        <begin position="1035"/>
        <end position="1052"/>
    </location>
</feature>
<evidence type="ECO:0000313" key="18">
    <source>
        <dbReference type="EMBL" id="ESO12687.1"/>
    </source>
</evidence>
<keyword evidence="4" id="KW-0732">Signal</keyword>
<dbReference type="InterPro" id="IPR008211">
    <property type="entry name" value="Laminin_N"/>
</dbReference>
<dbReference type="GO" id="GO:0070831">
    <property type="term" value="P:basement membrane assembly"/>
    <property type="evidence" value="ECO:0000318"/>
    <property type="project" value="GO_Central"/>
</dbReference>
<dbReference type="SMART" id="SM00180">
    <property type="entry name" value="EGF_Lam"/>
    <property type="match status" value="13"/>
</dbReference>
<dbReference type="SMART" id="SM00181">
    <property type="entry name" value="EGF"/>
    <property type="match status" value="9"/>
</dbReference>
<dbReference type="Pfam" id="PF00055">
    <property type="entry name" value="Laminin_N"/>
    <property type="match status" value="1"/>
</dbReference>
<evidence type="ECO:0000259" key="15">
    <source>
        <dbReference type="PROSITE" id="PS50027"/>
    </source>
</evidence>
<comment type="caution">
    <text evidence="12">Lacks conserved residue(s) required for the propagation of feature annotation.</text>
</comment>
<dbReference type="GO" id="GO:0009887">
    <property type="term" value="P:animal organ morphogenesis"/>
    <property type="evidence" value="ECO:0000318"/>
    <property type="project" value="GO_Central"/>
</dbReference>
<evidence type="ECO:0000259" key="16">
    <source>
        <dbReference type="PROSITE" id="PS51116"/>
    </source>
</evidence>
<reference evidence="19" key="3">
    <citation type="submission" date="2015-06" db="UniProtKB">
        <authorList>
            <consortium name="EnsemblMetazoa"/>
        </authorList>
    </citation>
    <scope>IDENTIFICATION</scope>
</reference>